<name>A0AAV2NLF4_9HYME</name>
<feature type="region of interest" description="Disordered" evidence="1">
    <location>
        <begin position="1"/>
        <end position="32"/>
    </location>
</feature>
<protein>
    <submittedName>
        <fullName evidence="2">Uncharacterized protein</fullName>
    </submittedName>
</protein>
<sequence>MVPKKEKSQKNNSKKSSSDISTATNMPSSPNKSTIVEDIILKNPISINPVSSNVVTNYLKRILTDLQNIKYNQHLMRNDLRTLKTNFEQNMIERIGENVPIHWTQENQIKWPFHTKEEYDKLNLLLADKKIRKDFMTTIGFVIDGGNVISKNLLMIFRKFFHKDLATKFTCVKPIKDTFTLKPSALYDCIIEVFMIKSRKGAIPETVTEKLLVKLIGAILTNSKDWEKGRLHKGTVIQQTKDEENVNDDDDS</sequence>
<dbReference type="Proteomes" id="UP001497644">
    <property type="component" value="Chromosome 2"/>
</dbReference>
<organism evidence="2 3">
    <name type="scientific">Lasius platythorax</name>
    <dbReference type="NCBI Taxonomy" id="488582"/>
    <lineage>
        <taxon>Eukaryota</taxon>
        <taxon>Metazoa</taxon>
        <taxon>Ecdysozoa</taxon>
        <taxon>Arthropoda</taxon>
        <taxon>Hexapoda</taxon>
        <taxon>Insecta</taxon>
        <taxon>Pterygota</taxon>
        <taxon>Neoptera</taxon>
        <taxon>Endopterygota</taxon>
        <taxon>Hymenoptera</taxon>
        <taxon>Apocrita</taxon>
        <taxon>Aculeata</taxon>
        <taxon>Formicoidea</taxon>
        <taxon>Formicidae</taxon>
        <taxon>Formicinae</taxon>
        <taxon>Lasius</taxon>
        <taxon>Lasius</taxon>
    </lineage>
</organism>
<dbReference type="EMBL" id="OZ034825">
    <property type="protein sequence ID" value="CAL1680898.1"/>
    <property type="molecule type" value="Genomic_DNA"/>
</dbReference>
<evidence type="ECO:0000256" key="1">
    <source>
        <dbReference type="SAM" id="MobiDB-lite"/>
    </source>
</evidence>
<evidence type="ECO:0000313" key="3">
    <source>
        <dbReference type="Proteomes" id="UP001497644"/>
    </source>
</evidence>
<proteinExistence type="predicted"/>
<dbReference type="AlphaFoldDB" id="A0AAV2NLF4"/>
<accession>A0AAV2NLF4</accession>
<reference evidence="2" key="1">
    <citation type="submission" date="2024-04" db="EMBL/GenBank/DDBJ databases">
        <authorList>
            <consortium name="Molecular Ecology Group"/>
        </authorList>
    </citation>
    <scope>NUCLEOTIDE SEQUENCE</scope>
</reference>
<gene>
    <name evidence="2" type="ORF">LPLAT_LOCUS6845</name>
</gene>
<feature type="compositionally biased region" description="Low complexity" evidence="1">
    <location>
        <begin position="10"/>
        <end position="21"/>
    </location>
</feature>
<evidence type="ECO:0000313" key="2">
    <source>
        <dbReference type="EMBL" id="CAL1680898.1"/>
    </source>
</evidence>
<feature type="compositionally biased region" description="Polar residues" evidence="1">
    <location>
        <begin position="22"/>
        <end position="32"/>
    </location>
</feature>
<keyword evidence="3" id="KW-1185">Reference proteome</keyword>